<dbReference type="InterPro" id="IPR022898">
    <property type="entry name" value="RNase_HII"/>
</dbReference>
<protein>
    <recommendedName>
        <fullName evidence="7 14">Ribonuclease HII</fullName>
        <shortName evidence="14">RNase HII</shortName>
        <ecNumber evidence="6 14">3.1.26.4</ecNumber>
    </recommendedName>
</protein>
<dbReference type="Pfam" id="PF01351">
    <property type="entry name" value="RNase_HII"/>
    <property type="match status" value="1"/>
</dbReference>
<feature type="domain" description="RNase H type-2" evidence="17">
    <location>
        <begin position="27"/>
        <end position="216"/>
    </location>
</feature>
<comment type="caution">
    <text evidence="18">The sequence shown here is derived from an EMBL/GenBank/DDBJ whole genome shotgun (WGS) entry which is preliminary data.</text>
</comment>
<evidence type="ECO:0000256" key="10">
    <source>
        <dbReference type="ARBA" id="ARBA00022723"/>
    </source>
</evidence>
<dbReference type="PANTHER" id="PTHR10954">
    <property type="entry name" value="RIBONUCLEASE H2 SUBUNIT A"/>
    <property type="match status" value="1"/>
</dbReference>
<proteinExistence type="inferred from homology"/>
<organism evidence="18 19">
    <name type="scientific">Paenibacillus gallinarum</name>
    <dbReference type="NCBI Taxonomy" id="2762232"/>
    <lineage>
        <taxon>Bacteria</taxon>
        <taxon>Bacillati</taxon>
        <taxon>Bacillota</taxon>
        <taxon>Bacilli</taxon>
        <taxon>Bacillales</taxon>
        <taxon>Paenibacillaceae</taxon>
        <taxon>Paenibacillus</taxon>
    </lineage>
</organism>
<feature type="binding site" evidence="14 15">
    <location>
        <position position="34"/>
    </location>
    <ligand>
        <name>a divalent metal cation</name>
        <dbReference type="ChEBI" id="CHEBI:60240"/>
    </ligand>
</feature>
<dbReference type="CDD" id="cd07182">
    <property type="entry name" value="RNase_HII_bacteria_HII_like"/>
    <property type="match status" value="1"/>
</dbReference>
<comment type="subcellular location">
    <subcellularLocation>
        <location evidence="4 14">Cytoplasm</location>
    </subcellularLocation>
</comment>
<evidence type="ECO:0000256" key="6">
    <source>
        <dbReference type="ARBA" id="ARBA00012180"/>
    </source>
</evidence>
<keyword evidence="11 14" id="KW-0255">Endonuclease</keyword>
<evidence type="ECO:0000256" key="16">
    <source>
        <dbReference type="RuleBase" id="RU003515"/>
    </source>
</evidence>
<evidence type="ECO:0000256" key="11">
    <source>
        <dbReference type="ARBA" id="ARBA00022759"/>
    </source>
</evidence>
<feature type="binding site" evidence="14 15">
    <location>
        <position position="33"/>
    </location>
    <ligand>
        <name>a divalent metal cation</name>
        <dbReference type="ChEBI" id="CHEBI:60240"/>
    </ligand>
</feature>
<dbReference type="NCBIfam" id="NF000595">
    <property type="entry name" value="PRK00015.1-3"/>
    <property type="match status" value="1"/>
</dbReference>
<comment type="function">
    <text evidence="3 14 16">Endonuclease that specifically degrades the RNA of RNA-DNA hybrids.</text>
</comment>
<dbReference type="NCBIfam" id="NF000594">
    <property type="entry name" value="PRK00015.1-1"/>
    <property type="match status" value="1"/>
</dbReference>
<keyword evidence="8 14" id="KW-0963">Cytoplasm</keyword>
<evidence type="ECO:0000313" key="18">
    <source>
        <dbReference type="EMBL" id="MBD7967191.1"/>
    </source>
</evidence>
<sequence>MLDYEEEENKTIDMLRYEREAWESGAEYIAGIDEVGRGCLFGDVVAAAVILPKGLVLDGVNDSKKLSDKKRDLLYDIIMKEALAVGVGICDVETIDRINIRQASRLAMKKAVEQLSVAPDHLLVDAETVDLPIPQLSIIKGDANSQSIGAASIIAKVTRDRMCKEVWDEMYPEYGIAVHKGYATKFHREQLLALGATPMHRRSFLGKILGEQEHPTLF</sequence>
<keyword evidence="19" id="KW-1185">Reference proteome</keyword>
<dbReference type="EMBL" id="JACSQL010000001">
    <property type="protein sequence ID" value="MBD7967191.1"/>
    <property type="molecule type" value="Genomic_DNA"/>
</dbReference>
<comment type="cofactor">
    <cofactor evidence="14 15">
        <name>Mn(2+)</name>
        <dbReference type="ChEBI" id="CHEBI:29035"/>
    </cofactor>
    <cofactor evidence="14 15">
        <name>Mg(2+)</name>
        <dbReference type="ChEBI" id="CHEBI:18420"/>
    </cofactor>
    <text evidence="14 15">Manganese or magnesium. Binds 1 divalent metal ion per monomer in the absence of substrate. May bind a second metal ion after substrate binding.</text>
</comment>
<comment type="catalytic activity">
    <reaction evidence="1 14 15 16">
        <text>Endonucleolytic cleavage to 5'-phosphomonoester.</text>
        <dbReference type="EC" id="3.1.26.4"/>
    </reaction>
</comment>
<accession>A0ABR8SUK9</accession>
<evidence type="ECO:0000256" key="15">
    <source>
        <dbReference type="PROSITE-ProRule" id="PRU01319"/>
    </source>
</evidence>
<evidence type="ECO:0000256" key="7">
    <source>
        <dbReference type="ARBA" id="ARBA00019179"/>
    </source>
</evidence>
<keyword evidence="12 14" id="KW-0378">Hydrolase</keyword>
<evidence type="ECO:0000256" key="3">
    <source>
        <dbReference type="ARBA" id="ARBA00004065"/>
    </source>
</evidence>
<keyword evidence="9 14" id="KW-0540">Nuclease</keyword>
<dbReference type="PANTHER" id="PTHR10954:SF18">
    <property type="entry name" value="RIBONUCLEASE HII"/>
    <property type="match status" value="1"/>
</dbReference>
<comment type="similarity">
    <text evidence="5 14 16">Belongs to the RNase HII family.</text>
</comment>
<dbReference type="HAMAP" id="MF_00052_B">
    <property type="entry name" value="RNase_HII_B"/>
    <property type="match status" value="1"/>
</dbReference>
<dbReference type="SUPFAM" id="SSF53098">
    <property type="entry name" value="Ribonuclease H-like"/>
    <property type="match status" value="1"/>
</dbReference>
<dbReference type="PROSITE" id="PS51975">
    <property type="entry name" value="RNASE_H_2"/>
    <property type="match status" value="1"/>
</dbReference>
<dbReference type="InterPro" id="IPR012337">
    <property type="entry name" value="RNaseH-like_sf"/>
</dbReference>
<feature type="binding site" evidence="14 15">
    <location>
        <position position="125"/>
    </location>
    <ligand>
        <name>a divalent metal cation</name>
        <dbReference type="ChEBI" id="CHEBI:60240"/>
    </ligand>
</feature>
<evidence type="ECO:0000313" key="19">
    <source>
        <dbReference type="Proteomes" id="UP000608071"/>
    </source>
</evidence>
<dbReference type="RefSeq" id="WP_191798649.1">
    <property type="nucleotide sequence ID" value="NZ_JACSQL010000001.1"/>
</dbReference>
<keyword evidence="13 14" id="KW-0464">Manganese</keyword>
<evidence type="ECO:0000256" key="4">
    <source>
        <dbReference type="ARBA" id="ARBA00004496"/>
    </source>
</evidence>
<evidence type="ECO:0000259" key="17">
    <source>
        <dbReference type="PROSITE" id="PS51975"/>
    </source>
</evidence>
<dbReference type="Gene3D" id="3.30.420.10">
    <property type="entry name" value="Ribonuclease H-like superfamily/Ribonuclease H"/>
    <property type="match status" value="1"/>
</dbReference>
<evidence type="ECO:0000256" key="9">
    <source>
        <dbReference type="ARBA" id="ARBA00022722"/>
    </source>
</evidence>
<keyword evidence="10 14" id="KW-0479">Metal-binding</keyword>
<name>A0ABR8SUK9_9BACL</name>
<evidence type="ECO:0000256" key="12">
    <source>
        <dbReference type="ARBA" id="ARBA00022801"/>
    </source>
</evidence>
<dbReference type="EC" id="3.1.26.4" evidence="6 14"/>
<comment type="cofactor">
    <cofactor evidence="2">
        <name>Mg(2+)</name>
        <dbReference type="ChEBI" id="CHEBI:18420"/>
    </cofactor>
</comment>
<evidence type="ECO:0000256" key="8">
    <source>
        <dbReference type="ARBA" id="ARBA00022490"/>
    </source>
</evidence>
<reference evidence="18 19" key="1">
    <citation type="submission" date="2020-08" db="EMBL/GenBank/DDBJ databases">
        <title>A Genomic Blueprint of the Chicken Gut Microbiome.</title>
        <authorList>
            <person name="Gilroy R."/>
            <person name="Ravi A."/>
            <person name="Getino M."/>
            <person name="Pursley I."/>
            <person name="Horton D.L."/>
            <person name="Alikhan N.-F."/>
            <person name="Baker D."/>
            <person name="Gharbi K."/>
            <person name="Hall N."/>
            <person name="Watson M."/>
            <person name="Adriaenssens E.M."/>
            <person name="Foster-Nyarko E."/>
            <person name="Jarju S."/>
            <person name="Secka A."/>
            <person name="Antonio M."/>
            <person name="Oren A."/>
            <person name="Chaudhuri R."/>
            <person name="La Ragione R.M."/>
            <person name="Hildebrand F."/>
            <person name="Pallen M.J."/>
        </authorList>
    </citation>
    <scope>NUCLEOTIDE SEQUENCE [LARGE SCALE GENOMIC DNA]</scope>
    <source>
        <strain evidence="18 19">Sa2BVA9</strain>
    </source>
</reference>
<dbReference type="InterPro" id="IPR024567">
    <property type="entry name" value="RNase_HII/HIII_dom"/>
</dbReference>
<evidence type="ECO:0000256" key="5">
    <source>
        <dbReference type="ARBA" id="ARBA00007383"/>
    </source>
</evidence>
<evidence type="ECO:0000256" key="1">
    <source>
        <dbReference type="ARBA" id="ARBA00000077"/>
    </source>
</evidence>
<dbReference type="Proteomes" id="UP000608071">
    <property type="component" value="Unassembled WGS sequence"/>
</dbReference>
<dbReference type="InterPro" id="IPR036397">
    <property type="entry name" value="RNaseH_sf"/>
</dbReference>
<evidence type="ECO:0000256" key="14">
    <source>
        <dbReference type="HAMAP-Rule" id="MF_00052"/>
    </source>
</evidence>
<evidence type="ECO:0000256" key="13">
    <source>
        <dbReference type="ARBA" id="ARBA00023211"/>
    </source>
</evidence>
<gene>
    <name evidence="14" type="primary">rnhB</name>
    <name evidence="18" type="ORF">H9647_03865</name>
</gene>
<dbReference type="InterPro" id="IPR001352">
    <property type="entry name" value="RNase_HII/HIII"/>
</dbReference>
<dbReference type="GO" id="GO:0004523">
    <property type="term" value="F:RNA-DNA hybrid ribonuclease activity"/>
    <property type="evidence" value="ECO:0007669"/>
    <property type="project" value="UniProtKB-EC"/>
</dbReference>
<evidence type="ECO:0000256" key="2">
    <source>
        <dbReference type="ARBA" id="ARBA00001946"/>
    </source>
</evidence>